<evidence type="ECO:0000256" key="1">
    <source>
        <dbReference type="ARBA" id="ARBA00004026"/>
    </source>
</evidence>
<reference evidence="11" key="1">
    <citation type="journal article" date="2003" name="Mol. Genet. Genomics">
        <title>Analysis of the structure and inheritance of a linear plasmid from the obligate biotrophic fungus Blumeria graminis f. sp. hordei.</title>
        <authorList>
            <person name="Giese H."/>
            <person name="Lyngkjaer M.F."/>
            <person name="Stummann B.M."/>
            <person name="Grell M.N."/>
            <person name="Christiansen S.K."/>
        </authorList>
    </citation>
    <scope>NUCLEOTIDE SEQUENCE</scope>
    <source>
        <strain evidence="11">C15</strain>
        <plasmid evidence="11">pBgh</plasmid>
    </source>
</reference>
<keyword evidence="11" id="KW-0614">Plasmid</keyword>
<dbReference type="AlphaFoldDB" id="Q85H35"/>
<evidence type="ECO:0000313" key="11">
    <source>
        <dbReference type="EMBL" id="AAO37818.1"/>
    </source>
</evidence>
<keyword evidence="7 9" id="KW-0804">Transcription</keyword>
<dbReference type="VEuPathDB" id="FungiDB:BLGHR1_14251"/>
<dbReference type="PANTHER" id="PTHR10102:SF0">
    <property type="entry name" value="DNA-DIRECTED RNA POLYMERASE, MITOCHONDRIAL"/>
    <property type="match status" value="1"/>
</dbReference>
<keyword evidence="4 9" id="KW-0240">DNA-directed RNA polymerase</keyword>
<evidence type="ECO:0000256" key="4">
    <source>
        <dbReference type="ARBA" id="ARBA00022478"/>
    </source>
</evidence>
<dbReference type="PROSITE" id="PS51450">
    <property type="entry name" value="LRR"/>
    <property type="match status" value="1"/>
</dbReference>
<dbReference type="InterPro" id="IPR002092">
    <property type="entry name" value="DNA-dir_Rpol_phage-type"/>
</dbReference>
<name>Q85H35_BLUHO</name>
<dbReference type="Pfam" id="PF00940">
    <property type="entry name" value="RNA_pol"/>
    <property type="match status" value="1"/>
</dbReference>
<dbReference type="InterPro" id="IPR046950">
    <property type="entry name" value="DNA-dir_Rpol_C_phage-type"/>
</dbReference>
<evidence type="ECO:0000256" key="3">
    <source>
        <dbReference type="ARBA" id="ARBA00012418"/>
    </source>
</evidence>
<evidence type="ECO:0000256" key="9">
    <source>
        <dbReference type="RuleBase" id="RU003805"/>
    </source>
</evidence>
<dbReference type="InterPro" id="IPR043502">
    <property type="entry name" value="DNA/RNA_pol_sf"/>
</dbReference>
<comment type="catalytic activity">
    <reaction evidence="8 9">
        <text>RNA(n) + a ribonucleoside 5'-triphosphate = RNA(n+1) + diphosphate</text>
        <dbReference type="Rhea" id="RHEA:21248"/>
        <dbReference type="Rhea" id="RHEA-COMP:14527"/>
        <dbReference type="Rhea" id="RHEA-COMP:17342"/>
        <dbReference type="ChEBI" id="CHEBI:33019"/>
        <dbReference type="ChEBI" id="CHEBI:61557"/>
        <dbReference type="ChEBI" id="CHEBI:140395"/>
        <dbReference type="EC" id="2.7.7.6"/>
    </reaction>
</comment>
<dbReference type="Gene3D" id="1.10.150.20">
    <property type="entry name" value="5' to 3' exonuclease, C-terminal subdomain"/>
    <property type="match status" value="1"/>
</dbReference>
<geneLocation type="plasmid" evidence="11">
    <name>pBgh</name>
</geneLocation>
<dbReference type="GO" id="GO:0001018">
    <property type="term" value="F:mitochondrial promoter sequence-specific DNA binding"/>
    <property type="evidence" value="ECO:0007669"/>
    <property type="project" value="TreeGrafter"/>
</dbReference>
<dbReference type="GO" id="GO:0003899">
    <property type="term" value="F:DNA-directed RNA polymerase activity"/>
    <property type="evidence" value="ECO:0007669"/>
    <property type="project" value="UniProtKB-EC"/>
</dbReference>
<comment type="similarity">
    <text evidence="2 9">Belongs to the phage and mitochondrial RNA polymerase family.</text>
</comment>
<sequence>MIYNFSHSHHSRARDTSYYFTFKTATWAPFGKGFYNFPIYFYSSCAYSSIYNNRLIYTYDIYHNMHTRHINSMTPTHKLLNNNIELYTGNFPIKKASSYNLFLFSNVLNILGNNPMNHNTQLMIERYLNEQFKDYISNKAKPFILGVDTEKFSGGFNKYCFDKIDEIKVYIYKYKYSFMDNNISNNNVNSVSAFTSNSSRLMTISLNKLLIVRILTHFVNIMLYTFFRIATYNDINIKADDMAEDDIKTSLLQNGLKIGVNICQIFILKFSINNIFKENNYISLSMFKQDFISKDINNNLFEDSFYLYIGGKLIEIMTTCNMLEVKVIKNKNNSIAVLQVSDEVSLLNVKNKALSIPLNLPMIVKPKPYSENKLGGYLLNDVEYDEGIFTKKIGYAIPSTIQENSIVYFVVNKMMETSFKVNKELLNYLLRYNHIHKLLIDPDFEHKLLNVKRNKAQEKEYQQFLSKKLLEEYIIKIAQTYSNVPEIFFPIKLDNRGRLYPKTAFFHYQGSELAKALILFARPDLIKRSDKEAIEYLKAYGATCFGNGLNRKSYTKRLDWVDNNWDQIIDFENSGLVDEAEEKFLFLSFCIEMKRFNNFLSNEYIHEFKTYLPIQLDGTCNGFQHLALLSNETKLFETLNLLDAKKSDDPKDFYEHIVNQINIHLEKRRVLIFPDEQKQSYTRLLRLGLSRSNVKPVIMTKPYNAKDKTLVKYILDTLTLSHTREKLVINEFGKEVAIKISWFKLNNGLDPEQVVNYSDIELLVNCINDIIYVNYPNIKTLSLYLNKITKILNKLCLPVVWRLPHGLMVSQKYMVRHITRVKPFSYLSTSLSLTITDKVKMDKPKQITALMPNLVHSLDASTLALLYNSFYNSVENNKSVNFYSVHDCYGVTAKYVETLINLLRTVYIDIYSNKGYIQSFDRDVINSIIAAYGEDKCNYEDKTRTLFVNKKKIVLPAFTWKYIPLLEKWLIKS</sequence>
<evidence type="ECO:0000256" key="5">
    <source>
        <dbReference type="ARBA" id="ARBA00022679"/>
    </source>
</evidence>
<evidence type="ECO:0000256" key="7">
    <source>
        <dbReference type="ARBA" id="ARBA00023163"/>
    </source>
</evidence>
<proteinExistence type="inferred from homology"/>
<organism evidence="11">
    <name type="scientific">Blumeria hordei</name>
    <name type="common">Barley powdery mildew</name>
    <name type="synonym">Blumeria graminis f. sp. hordei</name>
    <dbReference type="NCBI Taxonomy" id="2867405"/>
    <lineage>
        <taxon>Eukaryota</taxon>
        <taxon>Fungi</taxon>
        <taxon>Dikarya</taxon>
        <taxon>Ascomycota</taxon>
        <taxon>Pezizomycotina</taxon>
        <taxon>Leotiomycetes</taxon>
        <taxon>Erysiphales</taxon>
        <taxon>Erysiphaceae</taxon>
        <taxon>Blumeria</taxon>
    </lineage>
</organism>
<protein>
    <recommendedName>
        <fullName evidence="3 9">DNA-directed RNA polymerase</fullName>
        <ecNumber evidence="3 9">2.7.7.6</ecNumber>
    </recommendedName>
</protein>
<dbReference type="Gene3D" id="1.10.287.280">
    <property type="match status" value="1"/>
</dbReference>
<feature type="domain" description="DNA-directed RNA polymerase C-terminal" evidence="10">
    <location>
        <begin position="528"/>
        <end position="932"/>
    </location>
</feature>
<dbReference type="EMBL" id="AY189817">
    <property type="protein sequence ID" value="AAO37818.1"/>
    <property type="molecule type" value="Genomic_DNA"/>
</dbReference>
<comment type="function">
    <text evidence="1 9">DNA-dependent RNA polymerase catalyzes the transcription of DNA into RNA using the four ribonucleoside triphosphates as substrates.</text>
</comment>
<dbReference type="GO" id="GO:0034245">
    <property type="term" value="C:mitochondrial DNA-directed RNA polymerase complex"/>
    <property type="evidence" value="ECO:0007669"/>
    <property type="project" value="TreeGrafter"/>
</dbReference>
<dbReference type="Gene3D" id="1.10.1320.10">
    <property type="entry name" value="DNA-directed RNA polymerase, N-terminal domain"/>
    <property type="match status" value="1"/>
</dbReference>
<evidence type="ECO:0000256" key="8">
    <source>
        <dbReference type="ARBA" id="ARBA00048552"/>
    </source>
</evidence>
<keyword evidence="11" id="KW-0496">Mitochondrion</keyword>
<keyword evidence="6 9" id="KW-0548">Nucleotidyltransferase</keyword>
<keyword evidence="5 9" id="KW-0808">Transferase</keyword>
<dbReference type="SUPFAM" id="SSF56672">
    <property type="entry name" value="DNA/RNA polymerases"/>
    <property type="match status" value="1"/>
</dbReference>
<dbReference type="InterPro" id="IPR001611">
    <property type="entry name" value="Leu-rich_rpt"/>
</dbReference>
<accession>Q85H35</accession>
<dbReference type="PANTHER" id="PTHR10102">
    <property type="entry name" value="DNA-DIRECTED RNA POLYMERASE, MITOCHONDRIAL"/>
    <property type="match status" value="1"/>
</dbReference>
<dbReference type="PROSITE" id="PS00489">
    <property type="entry name" value="RNA_POL_PHAGE_2"/>
    <property type="match status" value="1"/>
</dbReference>
<dbReference type="InterPro" id="IPR037159">
    <property type="entry name" value="RNA_POL_N_sf"/>
</dbReference>
<dbReference type="PROSITE" id="PS00900">
    <property type="entry name" value="RNA_POL_PHAGE_1"/>
    <property type="match status" value="1"/>
</dbReference>
<dbReference type="EC" id="2.7.7.6" evidence="3 9"/>
<geneLocation type="mitochondrion" evidence="11"/>
<dbReference type="GO" id="GO:0006390">
    <property type="term" value="P:mitochondrial transcription"/>
    <property type="evidence" value="ECO:0007669"/>
    <property type="project" value="TreeGrafter"/>
</dbReference>
<evidence type="ECO:0000256" key="2">
    <source>
        <dbReference type="ARBA" id="ARBA00009493"/>
    </source>
</evidence>
<evidence type="ECO:0000259" key="10">
    <source>
        <dbReference type="Pfam" id="PF00940"/>
    </source>
</evidence>
<evidence type="ECO:0000256" key="6">
    <source>
        <dbReference type="ARBA" id="ARBA00022695"/>
    </source>
</evidence>